<comment type="caution">
    <text evidence="11">The sequence shown here is derived from an EMBL/GenBank/DDBJ whole genome shotgun (WGS) entry which is preliminary data.</text>
</comment>
<dbReference type="InterPro" id="IPR003593">
    <property type="entry name" value="AAA+_ATPase"/>
</dbReference>
<feature type="transmembrane region" description="Helical" evidence="9">
    <location>
        <begin position="330"/>
        <end position="353"/>
    </location>
</feature>
<evidence type="ECO:0000256" key="5">
    <source>
        <dbReference type="ARBA" id="ARBA00022840"/>
    </source>
</evidence>
<evidence type="ECO:0000256" key="9">
    <source>
        <dbReference type="SAM" id="Phobius"/>
    </source>
</evidence>
<evidence type="ECO:0000259" key="10">
    <source>
        <dbReference type="PROSITE" id="PS50893"/>
    </source>
</evidence>
<keyword evidence="2" id="KW-0813">Transport</keyword>
<dbReference type="PANTHER" id="PTHR19229">
    <property type="entry name" value="ATP-BINDING CASSETTE TRANSPORTER SUBFAMILY A ABCA"/>
    <property type="match status" value="1"/>
</dbReference>
<evidence type="ECO:0000256" key="3">
    <source>
        <dbReference type="ARBA" id="ARBA00022692"/>
    </source>
</evidence>
<dbReference type="InterPro" id="IPR027417">
    <property type="entry name" value="P-loop_NTPase"/>
</dbReference>
<feature type="domain" description="ABC transporter" evidence="10">
    <location>
        <begin position="634"/>
        <end position="868"/>
    </location>
</feature>
<dbReference type="Proteomes" id="UP000816034">
    <property type="component" value="Unassembled WGS sequence"/>
</dbReference>
<evidence type="ECO:0000256" key="2">
    <source>
        <dbReference type="ARBA" id="ARBA00022448"/>
    </source>
</evidence>
<accession>A0AA88KK16</accession>
<dbReference type="PROSITE" id="PS00211">
    <property type="entry name" value="ABC_TRANSPORTER_1"/>
    <property type="match status" value="1"/>
</dbReference>
<sequence>MQQSVVIEEKKQVQFDPNTANNTEAADLIMQNSVARDLNQIRALFLKSLFLQFRQYKTNLCQLLFPVMCLVFIFILQAVLNTLVQGFFNAAGTDGVFKINATSLELSQLMLQAKQTEYNQQLVLNNDPSATKNLTFSPPEAIYLSSDKIGYLDAIGIGRLSPNISEPSTGFLKLVTPFSRSSPFYLVNGTYNYTGFIQIPYSATGPFTDERSMDAMIFDQMGAVGKPERMNAVGAYIIRELSNGPQKGRINYTVEYDYDEKTRFCGGFMKKSPYSFVIKSCRDVLGVGLQNWMNDAFLKNMTGSNSYRIKTSTAQMPYDTSIATFQIADLLGYFFFPMILCLLLPSFSFTVVLEKQFKLREMMKLMGMKMRYYWLVTYVFFFLLYCISAALFIIFSLIFGFRFITQTNPLILFIFFVCWGSTLVSFSFLLSSFVGKTIVATIISYLIVLIGPMVGVILEMQLLTDAPNARYGLLVVFPLQITHFVYAASSSCNNLECLRKTSDIFANKSIFFSLIYMVGMSVIYFLLSLYFDAVVPQPFGVSRHPLFFLEWIWKPFTKNRVKKSSSSKNKILPCTSPSDSQPAQDDELVMDASKNRIDEMDSDVFEEYRKVNPPNLDKKQTLEHLKQLKNEYGVVFYNLEKTYGMNRAVKGTCLTIGKSECFGLLGMNGAGKSTTISMLSGMFGPSGGTAFVYGKDIRHDMNDIHQIMGLTAQFDILYPDLTCEEHLLFYSRLKGLKLKYEKEHVQSLLRQVGLDNETLKTKWSPNSSALSGGMKRRLSIAISLVADPKIILLDEPTTGLDPLSKRHLWNIILNQKKNRTVILTTHSMEEADVLCDRITIMSKGSFKCLGPGLRLKNKFGDGFLLSVSYGAEQQQRAEQYVYDYVPEAVKDLTLSGTTIFKIPSFSSSGSKNTNSQQTIETSVEDVELTHQATPKQQMEARETRSIAGLFKHMERGKAENGIKEWALNQCSLEQVFLNIVQKDSEKRSASEKEAKCAHKRSTVLIRQCLC</sequence>
<dbReference type="PROSITE" id="PS50893">
    <property type="entry name" value="ABC_TRANSPORTER_2"/>
    <property type="match status" value="1"/>
</dbReference>
<feature type="transmembrane region" description="Helical" evidence="9">
    <location>
        <begin position="410"/>
        <end position="430"/>
    </location>
</feature>
<comment type="subcellular location">
    <subcellularLocation>
        <location evidence="1">Membrane</location>
        <topology evidence="1">Multi-pass membrane protein</topology>
    </subcellularLocation>
</comment>
<evidence type="ECO:0000313" key="12">
    <source>
        <dbReference type="Proteomes" id="UP000816034"/>
    </source>
</evidence>
<feature type="region of interest" description="Disordered" evidence="8">
    <location>
        <begin position="567"/>
        <end position="586"/>
    </location>
</feature>
<dbReference type="Gene3D" id="3.40.50.300">
    <property type="entry name" value="P-loop containing nucleotide triphosphate hydrolases"/>
    <property type="match status" value="1"/>
</dbReference>
<evidence type="ECO:0000256" key="8">
    <source>
        <dbReference type="SAM" id="MobiDB-lite"/>
    </source>
</evidence>
<dbReference type="GO" id="GO:0140359">
    <property type="term" value="F:ABC-type transporter activity"/>
    <property type="evidence" value="ECO:0007669"/>
    <property type="project" value="InterPro"/>
</dbReference>
<dbReference type="InterPro" id="IPR013525">
    <property type="entry name" value="ABC2_TM"/>
</dbReference>
<feature type="transmembrane region" description="Helical" evidence="9">
    <location>
        <begin position="510"/>
        <end position="531"/>
    </location>
</feature>
<organism evidence="11 12">
    <name type="scientific">Naegleria lovaniensis</name>
    <name type="common">Amoeba</name>
    <dbReference type="NCBI Taxonomy" id="51637"/>
    <lineage>
        <taxon>Eukaryota</taxon>
        <taxon>Discoba</taxon>
        <taxon>Heterolobosea</taxon>
        <taxon>Tetramitia</taxon>
        <taxon>Eutetramitia</taxon>
        <taxon>Vahlkampfiidae</taxon>
        <taxon>Naegleria</taxon>
    </lineage>
</organism>
<dbReference type="PANTHER" id="PTHR19229:SF272">
    <property type="entry name" value="ABC TRANSPORTER A FAMILY MEMBER 7-RELATED"/>
    <property type="match status" value="1"/>
</dbReference>
<dbReference type="CDD" id="cd03263">
    <property type="entry name" value="ABC_subfamily_A"/>
    <property type="match status" value="1"/>
</dbReference>
<feature type="transmembrane region" description="Helical" evidence="9">
    <location>
        <begin position="470"/>
        <end position="489"/>
    </location>
</feature>
<name>A0AA88KK16_NAELO</name>
<dbReference type="AlphaFoldDB" id="A0AA88KK16"/>
<reference evidence="11 12" key="1">
    <citation type="journal article" date="2018" name="BMC Genomics">
        <title>The genome of Naegleria lovaniensis, the basis for a comparative approach to unravel pathogenicity factors of the human pathogenic amoeba N. fowleri.</title>
        <authorList>
            <person name="Liechti N."/>
            <person name="Schurch N."/>
            <person name="Bruggmann R."/>
            <person name="Wittwer M."/>
        </authorList>
    </citation>
    <scope>NUCLEOTIDE SEQUENCE [LARGE SCALE GENOMIC DNA]</scope>
    <source>
        <strain evidence="11 12">ATCC 30569</strain>
    </source>
</reference>
<proteinExistence type="predicted"/>
<dbReference type="InterPro" id="IPR026082">
    <property type="entry name" value="ABCA"/>
</dbReference>
<keyword evidence="5" id="KW-0067">ATP-binding</keyword>
<feature type="transmembrane region" description="Helical" evidence="9">
    <location>
        <begin position="60"/>
        <end position="80"/>
    </location>
</feature>
<dbReference type="GO" id="GO:0016887">
    <property type="term" value="F:ATP hydrolysis activity"/>
    <property type="evidence" value="ECO:0007669"/>
    <property type="project" value="InterPro"/>
</dbReference>
<dbReference type="GO" id="GO:0016020">
    <property type="term" value="C:membrane"/>
    <property type="evidence" value="ECO:0007669"/>
    <property type="project" value="UniProtKB-SubCell"/>
</dbReference>
<dbReference type="Pfam" id="PF00005">
    <property type="entry name" value="ABC_tran"/>
    <property type="match status" value="1"/>
</dbReference>
<keyword evidence="6 9" id="KW-1133">Transmembrane helix</keyword>
<dbReference type="SMART" id="SM00382">
    <property type="entry name" value="AAA"/>
    <property type="match status" value="1"/>
</dbReference>
<evidence type="ECO:0000256" key="1">
    <source>
        <dbReference type="ARBA" id="ARBA00004141"/>
    </source>
</evidence>
<protein>
    <recommendedName>
        <fullName evidence="10">ABC transporter domain-containing protein</fullName>
    </recommendedName>
</protein>
<dbReference type="EMBL" id="PYSW02000024">
    <property type="protein sequence ID" value="KAG2382160.1"/>
    <property type="molecule type" value="Genomic_DNA"/>
</dbReference>
<feature type="transmembrane region" description="Helical" evidence="9">
    <location>
        <begin position="437"/>
        <end position="458"/>
    </location>
</feature>
<gene>
    <name evidence="11" type="ORF">C9374_005362</name>
</gene>
<dbReference type="GO" id="GO:0005319">
    <property type="term" value="F:lipid transporter activity"/>
    <property type="evidence" value="ECO:0007669"/>
    <property type="project" value="TreeGrafter"/>
</dbReference>
<dbReference type="Pfam" id="PF12698">
    <property type="entry name" value="ABC2_membrane_3"/>
    <property type="match status" value="1"/>
</dbReference>
<keyword evidence="7 9" id="KW-0472">Membrane</keyword>
<evidence type="ECO:0000256" key="6">
    <source>
        <dbReference type="ARBA" id="ARBA00022989"/>
    </source>
</evidence>
<dbReference type="InterPro" id="IPR003439">
    <property type="entry name" value="ABC_transporter-like_ATP-bd"/>
</dbReference>
<dbReference type="GO" id="GO:0005524">
    <property type="term" value="F:ATP binding"/>
    <property type="evidence" value="ECO:0007669"/>
    <property type="project" value="UniProtKB-KW"/>
</dbReference>
<evidence type="ECO:0000256" key="4">
    <source>
        <dbReference type="ARBA" id="ARBA00022741"/>
    </source>
</evidence>
<evidence type="ECO:0000313" key="11">
    <source>
        <dbReference type="EMBL" id="KAG2382160.1"/>
    </source>
</evidence>
<dbReference type="RefSeq" id="XP_044547839.1">
    <property type="nucleotide sequence ID" value="XM_044695104.1"/>
</dbReference>
<dbReference type="InterPro" id="IPR017871">
    <property type="entry name" value="ABC_transporter-like_CS"/>
</dbReference>
<keyword evidence="12" id="KW-1185">Reference proteome</keyword>
<dbReference type="SUPFAM" id="SSF52540">
    <property type="entry name" value="P-loop containing nucleoside triphosphate hydrolases"/>
    <property type="match status" value="1"/>
</dbReference>
<keyword evidence="4" id="KW-0547">Nucleotide-binding</keyword>
<dbReference type="FunFam" id="3.40.50.300:FF:000665">
    <property type="entry name" value="ABC transporter A family member 2"/>
    <property type="match status" value="1"/>
</dbReference>
<keyword evidence="3 9" id="KW-0812">Transmembrane</keyword>
<evidence type="ECO:0000256" key="7">
    <source>
        <dbReference type="ARBA" id="ARBA00023136"/>
    </source>
</evidence>
<dbReference type="GeneID" id="68097817"/>
<feature type="transmembrane region" description="Helical" evidence="9">
    <location>
        <begin position="373"/>
        <end position="404"/>
    </location>
</feature>